<name>A0A223LYH3_AERVE</name>
<evidence type="ECO:0000256" key="1">
    <source>
        <dbReference type="SAM" id="MobiDB-lite"/>
    </source>
</evidence>
<protein>
    <submittedName>
        <fullName evidence="2">Uncharacterized protein</fullName>
    </submittedName>
</protein>
<feature type="region of interest" description="Disordered" evidence="1">
    <location>
        <begin position="1"/>
        <end position="26"/>
    </location>
</feature>
<sequence>MPRGVHKRGQNLVNSTGRNQPIEPPSDLNRRLVLVGIAAEVITREPSGQRLPLQIEAAKGHCRSKPEAAGLLFAICRYMPAIPSITSFFIHETYGY</sequence>
<organism evidence="2">
    <name type="scientific">Aeromonas veronii</name>
    <dbReference type="NCBI Taxonomy" id="654"/>
    <lineage>
        <taxon>Bacteria</taxon>
        <taxon>Pseudomonadati</taxon>
        <taxon>Pseudomonadota</taxon>
        <taxon>Gammaproteobacteria</taxon>
        <taxon>Aeromonadales</taxon>
        <taxon>Aeromonadaceae</taxon>
        <taxon>Aeromonas</taxon>
    </lineage>
</organism>
<dbReference type="EMBL" id="MF495680">
    <property type="protein sequence ID" value="ASU10281.1"/>
    <property type="molecule type" value="Genomic_DNA"/>
</dbReference>
<proteinExistence type="predicted"/>
<reference evidence="2" key="1">
    <citation type="submission" date="2017-07" db="EMBL/GenBank/DDBJ databases">
        <authorList>
            <person name="Sun Z.S."/>
            <person name="Albrecht U."/>
            <person name="Echele G."/>
            <person name="Lee C.C."/>
        </authorList>
    </citation>
    <scope>NUCLEOTIDE SEQUENCE</scope>
    <source>
        <strain evidence="2">172</strain>
    </source>
</reference>
<evidence type="ECO:0000313" key="2">
    <source>
        <dbReference type="EMBL" id="ASU10281.1"/>
    </source>
</evidence>
<dbReference type="AlphaFoldDB" id="A0A223LYH3"/>
<accession>A0A223LYH3</accession>